<gene>
    <name evidence="6" type="ORF">PROFUN_10808</name>
</gene>
<dbReference type="PANTHER" id="PTHR43272:SF91">
    <property type="entry name" value="CARRIER DOMAIN-CONTAINING PROTEIN"/>
    <property type="match status" value="1"/>
</dbReference>
<feature type="compositionally biased region" description="Basic and acidic residues" evidence="3">
    <location>
        <begin position="1479"/>
        <end position="1489"/>
    </location>
</feature>
<dbReference type="InterPro" id="IPR011043">
    <property type="entry name" value="Gal_Oxase/kelch_b-propeller"/>
</dbReference>
<dbReference type="InterPro" id="IPR020845">
    <property type="entry name" value="AMP-binding_CS"/>
</dbReference>
<dbReference type="InterPro" id="IPR000873">
    <property type="entry name" value="AMP-dep_synth/lig_dom"/>
</dbReference>
<dbReference type="PROSITE" id="PS50181">
    <property type="entry name" value="FBOX"/>
    <property type="match status" value="1"/>
</dbReference>
<keyword evidence="7" id="KW-1185">Reference proteome</keyword>
<protein>
    <submittedName>
        <fullName evidence="6">Uncharacterized protein</fullName>
    </submittedName>
</protein>
<dbReference type="Pfam" id="PF00501">
    <property type="entry name" value="AMP-binding"/>
    <property type="match status" value="1"/>
</dbReference>
<dbReference type="SUPFAM" id="SSF81383">
    <property type="entry name" value="F-box domain"/>
    <property type="match status" value="1"/>
</dbReference>
<dbReference type="InterPro" id="IPR001810">
    <property type="entry name" value="F-box_dom"/>
</dbReference>
<dbReference type="GO" id="GO:0016020">
    <property type="term" value="C:membrane"/>
    <property type="evidence" value="ECO:0007669"/>
    <property type="project" value="TreeGrafter"/>
</dbReference>
<dbReference type="Pfam" id="PF20811">
    <property type="entry name" value="PARG_cat_N"/>
    <property type="match status" value="1"/>
</dbReference>
<evidence type="ECO:0000259" key="5">
    <source>
        <dbReference type="PROSITE" id="PS50181"/>
    </source>
</evidence>
<dbReference type="PANTHER" id="PTHR43272">
    <property type="entry name" value="LONG-CHAIN-FATTY-ACID--COA LIGASE"/>
    <property type="match status" value="1"/>
</dbReference>
<dbReference type="Gene3D" id="3.40.50.12780">
    <property type="entry name" value="N-terminal domain of ligase-like"/>
    <property type="match status" value="1"/>
</dbReference>
<dbReference type="InterPro" id="IPR013120">
    <property type="entry name" value="FAR_NAD-bd"/>
</dbReference>
<feature type="compositionally biased region" description="Basic and acidic residues" evidence="3">
    <location>
        <begin position="1514"/>
        <end position="1523"/>
    </location>
</feature>
<dbReference type="Pfam" id="PF07993">
    <property type="entry name" value="NAD_binding_4"/>
    <property type="match status" value="1"/>
</dbReference>
<dbReference type="InterPro" id="IPR020806">
    <property type="entry name" value="PKS_PP-bd"/>
</dbReference>
<dbReference type="InterPro" id="IPR046372">
    <property type="entry name" value="PARG_cat_C"/>
</dbReference>
<dbReference type="GO" id="GO:0004649">
    <property type="term" value="F:poly(ADP-ribose) glycohydrolase activity"/>
    <property type="evidence" value="ECO:0007669"/>
    <property type="project" value="InterPro"/>
</dbReference>
<dbReference type="EMBL" id="MDYQ01000120">
    <property type="protein sequence ID" value="PRP81708.1"/>
    <property type="molecule type" value="Genomic_DNA"/>
</dbReference>
<dbReference type="InterPro" id="IPR048362">
    <property type="entry name" value="PARG_helical"/>
</dbReference>
<proteinExistence type="predicted"/>
<dbReference type="GO" id="GO:0004467">
    <property type="term" value="F:long-chain fatty acid-CoA ligase activity"/>
    <property type="evidence" value="ECO:0007669"/>
    <property type="project" value="TreeGrafter"/>
</dbReference>
<dbReference type="InterPro" id="IPR015915">
    <property type="entry name" value="Kelch-typ_b-propeller"/>
</dbReference>
<dbReference type="Pfam" id="PF00550">
    <property type="entry name" value="PP-binding"/>
    <property type="match status" value="1"/>
</dbReference>
<dbReference type="PROSITE" id="PS50075">
    <property type="entry name" value="CARRIER"/>
    <property type="match status" value="1"/>
</dbReference>
<keyword evidence="2" id="KW-0597">Phosphoprotein</keyword>
<dbReference type="GO" id="GO:0006282">
    <property type="term" value="P:regulation of DNA repair"/>
    <property type="evidence" value="ECO:0007669"/>
    <property type="project" value="InterPro"/>
</dbReference>
<name>A0A2P6NCN4_9EUKA</name>
<feature type="domain" description="F-box" evidence="5">
    <location>
        <begin position="818"/>
        <end position="865"/>
    </location>
</feature>
<dbReference type="Pfam" id="PF05028">
    <property type="entry name" value="PARG_cat_C"/>
    <property type="match status" value="1"/>
</dbReference>
<feature type="non-terminal residue" evidence="6">
    <location>
        <position position="1"/>
    </location>
</feature>
<dbReference type="GO" id="GO:0031177">
    <property type="term" value="F:phosphopantetheine binding"/>
    <property type="evidence" value="ECO:0007669"/>
    <property type="project" value="InterPro"/>
</dbReference>
<feature type="region of interest" description="Disordered" evidence="3">
    <location>
        <begin position="1479"/>
        <end position="1523"/>
    </location>
</feature>
<dbReference type="SMART" id="SM00823">
    <property type="entry name" value="PKS_PP"/>
    <property type="match status" value="1"/>
</dbReference>
<evidence type="ECO:0000259" key="4">
    <source>
        <dbReference type="PROSITE" id="PS50075"/>
    </source>
</evidence>
<dbReference type="InterPro" id="IPR036291">
    <property type="entry name" value="NAD(P)-bd_dom_sf"/>
</dbReference>
<dbReference type="PROSITE" id="PS00455">
    <property type="entry name" value="AMP_BINDING"/>
    <property type="match status" value="1"/>
</dbReference>
<evidence type="ECO:0000313" key="7">
    <source>
        <dbReference type="Proteomes" id="UP000241769"/>
    </source>
</evidence>
<dbReference type="Pfam" id="PF12937">
    <property type="entry name" value="F-box-like"/>
    <property type="match status" value="1"/>
</dbReference>
<dbReference type="InterPro" id="IPR036047">
    <property type="entry name" value="F-box-like_dom_sf"/>
</dbReference>
<dbReference type="Pfam" id="PF24681">
    <property type="entry name" value="Kelch_KLHDC2_KLHL20_DRC7"/>
    <property type="match status" value="2"/>
</dbReference>
<dbReference type="SUPFAM" id="SSF56801">
    <property type="entry name" value="Acetyl-CoA synthetase-like"/>
    <property type="match status" value="1"/>
</dbReference>
<dbReference type="InterPro" id="IPR036736">
    <property type="entry name" value="ACP-like_sf"/>
</dbReference>
<dbReference type="InterPro" id="IPR042099">
    <property type="entry name" value="ANL_N_sf"/>
</dbReference>
<dbReference type="GO" id="GO:0005783">
    <property type="term" value="C:endoplasmic reticulum"/>
    <property type="evidence" value="ECO:0007669"/>
    <property type="project" value="TreeGrafter"/>
</dbReference>
<dbReference type="Gene3D" id="1.20.1280.50">
    <property type="match status" value="1"/>
</dbReference>
<comment type="caution">
    <text evidence="6">The sequence shown here is derived from an EMBL/GenBank/DDBJ whole genome shotgun (WGS) entry which is preliminary data.</text>
</comment>
<dbReference type="InterPro" id="IPR009081">
    <property type="entry name" value="PP-bd_ACP"/>
</dbReference>
<keyword evidence="1" id="KW-0596">Phosphopantetheine</keyword>
<dbReference type="Gene3D" id="1.10.1200.10">
    <property type="entry name" value="ACP-like"/>
    <property type="match status" value="1"/>
</dbReference>
<dbReference type="InParanoid" id="A0A2P6NCN4"/>
<evidence type="ECO:0000256" key="2">
    <source>
        <dbReference type="ARBA" id="ARBA00022553"/>
    </source>
</evidence>
<dbReference type="STRING" id="1890364.A0A2P6NCN4"/>
<dbReference type="SUPFAM" id="SSF51735">
    <property type="entry name" value="NAD(P)-binding Rossmann-fold domains"/>
    <property type="match status" value="1"/>
</dbReference>
<dbReference type="Proteomes" id="UP000241769">
    <property type="component" value="Unassembled WGS sequence"/>
</dbReference>
<dbReference type="SUPFAM" id="SSF50965">
    <property type="entry name" value="Galactose oxidase, central domain"/>
    <property type="match status" value="2"/>
</dbReference>
<dbReference type="Gene3D" id="3.40.50.720">
    <property type="entry name" value="NAD(P)-binding Rossmann-like Domain"/>
    <property type="match status" value="1"/>
</dbReference>
<dbReference type="SUPFAM" id="SSF47336">
    <property type="entry name" value="ACP-like"/>
    <property type="match status" value="1"/>
</dbReference>
<sequence length="2484" mass="279810">TSTNAYLCVVSGKVCDEAVQDEPVRTNNGCFKSALMTISWRKQRKREFIDQVMSEKVGGHSLPNGTRTSDNKYEADNGGWKATGPGYSVSHNYKGPKPNRSTYRFPHRLHKASTERTNAYKCFAEDHQTEHRRRAFSARRVVEKWTIIPPFTMMCAMINRQKTSRMKDIIRKESFVSEEQNEDSGHTSYNAAEKVAVVLSERLSNEKSIELWERQMLSPNVILASSTDYVIDAGVGEKAPQSRLSRFCTAEIFCFFGVPEYEALYTTHLEYYTEILEGAPEKKKEENGFTTIEQSEEFFQYLLPQMIDLSLEMPRLFPDPLPKLIQDGETLSFTSLTEPESSSIALSKKQVACIIANLFFCTFPTTQLYQPSPSDQVQKFPEFSFNRLWSYRPIIPTHEATLIYSILHYLKRFFSEQSSNLTRKIIYQRRALHEADFPDWSKSPRTFDQVSLQVHDSGGIEDSQGTLHVDFANAYLGGGGCVQEEIRFMMYPECIAGMLFCAVMKDNEVILIRGAERSLRFAGDYRDNTPIVSGMLDTHLVAMDATHFYQPEKQYGEGSITRELDKCYCAFFSDRQESGPLRTIATGNWGCGVFRGDKELKFLIQLMGAALNDRSIDYYTFGEAHSDRFEAMKALLSEKQTTAGEHCSESLSLRQATGQLYKILIQYSVGSGSVFAHVLSSLEGSFGHKMACGNGFGGITAKIHSKQQSGLKVTRVRTTITTLFTYTHARFTNNYDNMMKSTSSPVLQLDASNYGPASPSLHRSPSSRRVLCSPERSRKPLKRKLLPTKISAIFDFVKPKKKVFNEKAGSDCTKEEEMFPFTELPLEIRVHVLCFVEAPDLLNLSLVDRQLNELINRSNILWKPACYNKWSAIEEAEESAVKSLNNNWKRYFHFKMAINAPEKSACFHWKIKDVSANSVPSARQSLSACNLHDNRVVYIGGQTSVQTRFDDVFIYNTDTRTFNKLNIEEGTIPKFARHAAASVGDRVFVFGGYDGVEKFFGLSVLDTVRGSWYTPSTEGVLSPIPRTNHQFVSVGDKIYLFGGNDTTRVTSNPDIVDGGQFGTFGDFWQLDTATLTWSEPKTFGNKKPCARSGHHMVVVDQCIYLFGGGLWNDKRKVWSERFNDMWVMNTETMTWKEIQQKSPPTHAFISLPCWRMGPFIFVYNDSLYCFDILTGSWTVVKTRGSKPQKRFLGSASFVESKGCAYMFAGVYSSVVNCFDELSLSPPKNFMTTMMKAESAAKREEQLINIIQISEKQVRLTKHNCRLGVCGSVGGSNTNSMSSLLKAVGNLLSKKEERPPQDSEWGRMLVSVHCDMCGTKVNDLGKHWYHCTGNPAPHGDFVGICASTILEFFLLDYAIILLGAVLVPIPTNFGENIEQLNGSLCSDDEGLQHVISSTRLTCIFCEREFTERFLKYKIELNLPLVRIVEIDRRNQLRPPAPRDMKDETEADGVKMTLHSHLEAYGRKKSKEECDLHKLDPQKLIEMHDQENSGDDPEDYTEKAERRRKERKGKKVEKPSLVDRNQEDLTQADQIFTIIFTSGSTGVPKGAVFNNATWNDSTKSKYRSRFDTPVAVSWAPLFHSSGKRHVLADIYHGGRIGILSRGMANIFDDIQLIGPTHVSSTPRLWNVLYHQFGSELATLATEAKAQEGTEEYKAIRKQLMNQYGKKLGKRVWTVGSGGAPTSQEVLHFLNNGYGGEKRISSYLTPTATETGSIQSGGQINLEDGVQYRIADVPELNYFTTDRPHPRGELVVKTKTMVVGYWDNDKLNEESFTSDGYFKTGDIVELNGPNQVKIIDRKKAFFKLAQGEFVAPEKLEIIYVSSAYIEQIWVTGDMLQSYIVAVIVPNFANVSSALNVSLSNEQLIQEQKCKDLIFEDMIRLAQEEHLATYEIPLKFHLSDQVWTVANGLLTSTSKLARGQMRTHFKTVVDGLYSDSTQSMSCTMTLFNLFTALSIEQKEYNTNLFTSIASQVLGLKALGEGDNLVSLGLDSLAAVSICKKLKAKTGVEVPISVIYGASDVSSINEYIQHKSEEIRTSTEEMNVDFRRELETLLQESQLIERVESHMKRAIHADVVSPVFLTGATGFLGMGFCVLLLKPSGAFLLAELLKRDPNMVVFCLVRVSPSTKEQDKQQIALEKIKSNLKYYGIWSDLMTPNIQPVAGDLKLPFFGMSEKSFNDMGENIMSILHCGGWVNSIFDYQTMKSSNVNGTLEVVRLAMKSRFAVPIHFISTMSAAFKLKAELLNPGVVHTLDDEFLLAKMSRGYGQSKWMAGTIGGDNRSGDVNPTDYIMQVVGSFLHMRKAPDSPTSALDSNDGHPPTVNLTPVNLMASWLVDMLCATQKDKSMREKILLSQPTRRLPLINPNGNTTWEKVLKWTREYTREKTEQQLELLPYSEWHTELSKAAGWGGKVKSLEPFVRALSGNAYLFVRRLKCTASLPSTQTRQPSKVLIETRLVFNWIGVDVTQCKALDKKLLWKYLANIEKK</sequence>
<dbReference type="Gene3D" id="2.120.10.80">
    <property type="entry name" value="Kelch-type beta propeller"/>
    <property type="match status" value="2"/>
</dbReference>
<evidence type="ECO:0000256" key="1">
    <source>
        <dbReference type="ARBA" id="ARBA00022450"/>
    </source>
</evidence>
<accession>A0A2P6NCN4</accession>
<organism evidence="6 7">
    <name type="scientific">Planoprotostelium fungivorum</name>
    <dbReference type="NCBI Taxonomy" id="1890364"/>
    <lineage>
        <taxon>Eukaryota</taxon>
        <taxon>Amoebozoa</taxon>
        <taxon>Evosea</taxon>
        <taxon>Variosea</taxon>
        <taxon>Cavosteliida</taxon>
        <taxon>Cavosteliaceae</taxon>
        <taxon>Planoprotostelium</taxon>
    </lineage>
</organism>
<evidence type="ECO:0000313" key="6">
    <source>
        <dbReference type="EMBL" id="PRP81708.1"/>
    </source>
</evidence>
<evidence type="ECO:0000256" key="3">
    <source>
        <dbReference type="SAM" id="MobiDB-lite"/>
    </source>
</evidence>
<reference evidence="6 7" key="1">
    <citation type="journal article" date="2018" name="Genome Biol. Evol.">
        <title>Multiple Roots of Fruiting Body Formation in Amoebozoa.</title>
        <authorList>
            <person name="Hillmann F."/>
            <person name="Forbes G."/>
            <person name="Novohradska S."/>
            <person name="Ferling I."/>
            <person name="Riege K."/>
            <person name="Groth M."/>
            <person name="Westermann M."/>
            <person name="Marz M."/>
            <person name="Spaller T."/>
            <person name="Winckler T."/>
            <person name="Schaap P."/>
            <person name="Glockner G."/>
        </authorList>
    </citation>
    <scope>NUCLEOTIDE SEQUENCE [LARGE SCALE GENOMIC DNA]</scope>
    <source>
        <strain evidence="6 7">Jena</strain>
    </source>
</reference>
<feature type="domain" description="Carrier" evidence="4">
    <location>
        <begin position="1956"/>
        <end position="2031"/>
    </location>
</feature>
<dbReference type="OrthoDB" id="1700726at2759"/>